<protein>
    <submittedName>
        <fullName evidence="2">DUF1192 domain-containing protein</fullName>
    </submittedName>
</protein>
<sequence length="67" mass="7190">MAIDEDPFGAAPARKPPGHDVGGDISTLSEGEIEERIEVLGAEIERLRGALAAKRASRVAAENFFKR</sequence>
<comment type="caution">
    <text evidence="2">The sequence shown here is derived from an EMBL/GenBank/DDBJ whole genome shotgun (WGS) entry which is preliminary data.</text>
</comment>
<dbReference type="AlphaFoldDB" id="A0A2W5QZA1"/>
<dbReference type="Proteomes" id="UP000248887">
    <property type="component" value="Unassembled WGS sequence"/>
</dbReference>
<proteinExistence type="predicted"/>
<evidence type="ECO:0000313" key="3">
    <source>
        <dbReference type="Proteomes" id="UP000248887"/>
    </source>
</evidence>
<accession>A0A2W5QZA1</accession>
<dbReference type="InterPro" id="IPR009579">
    <property type="entry name" value="DUF1192"/>
</dbReference>
<name>A0A2W5QZA1_ANCNO</name>
<organism evidence="2 3">
    <name type="scientific">Ancylobacter novellus</name>
    <name type="common">Thiobacillus novellus</name>
    <dbReference type="NCBI Taxonomy" id="921"/>
    <lineage>
        <taxon>Bacteria</taxon>
        <taxon>Pseudomonadati</taxon>
        <taxon>Pseudomonadota</taxon>
        <taxon>Alphaproteobacteria</taxon>
        <taxon>Hyphomicrobiales</taxon>
        <taxon>Xanthobacteraceae</taxon>
        <taxon>Ancylobacter</taxon>
    </lineage>
</organism>
<evidence type="ECO:0000313" key="2">
    <source>
        <dbReference type="EMBL" id="PZQ83931.1"/>
    </source>
</evidence>
<reference evidence="2 3" key="1">
    <citation type="submission" date="2017-08" db="EMBL/GenBank/DDBJ databases">
        <title>Infants hospitalized years apart are colonized by the same room-sourced microbial strains.</title>
        <authorList>
            <person name="Brooks B."/>
            <person name="Olm M.R."/>
            <person name="Firek B.A."/>
            <person name="Baker R."/>
            <person name="Thomas B.C."/>
            <person name="Morowitz M.J."/>
            <person name="Banfield J.F."/>
        </authorList>
    </citation>
    <scope>NUCLEOTIDE SEQUENCE [LARGE SCALE GENOMIC DNA]</scope>
    <source>
        <strain evidence="2">S2_005_001_R2_27</strain>
    </source>
</reference>
<dbReference type="EMBL" id="QFQD01000015">
    <property type="protein sequence ID" value="PZQ83931.1"/>
    <property type="molecule type" value="Genomic_DNA"/>
</dbReference>
<gene>
    <name evidence="2" type="ORF">DI549_06500</name>
</gene>
<dbReference type="Pfam" id="PF06698">
    <property type="entry name" value="DUF1192"/>
    <property type="match status" value="1"/>
</dbReference>
<evidence type="ECO:0000256" key="1">
    <source>
        <dbReference type="SAM" id="MobiDB-lite"/>
    </source>
</evidence>
<feature type="region of interest" description="Disordered" evidence="1">
    <location>
        <begin position="1"/>
        <end position="28"/>
    </location>
</feature>